<evidence type="ECO:0000313" key="4">
    <source>
        <dbReference type="Proteomes" id="UP001321748"/>
    </source>
</evidence>
<keyword evidence="4" id="KW-1185">Reference proteome</keyword>
<gene>
    <name evidence="3" type="ORF">KIMH_00140</name>
</gene>
<keyword evidence="3" id="KW-0808">Transferase</keyword>
<sequence length="372" mass="41314">MYALIVLGSGVSSLSGLYLVVRAFVLAELAASLHWQLDSFFRSKISSHFTLVSLILLVFIYGACGLAAWVAEKRNFSNVNFPLPRRSVFISLVIAVVTFAMSNLSFVSTNTPFSGRVGVEVFYIRTLVDLCGFAVLYAQQEQLRQNQANAELASIDARLDSEHREYLRSKENLDAMARISHDLKHQIAALRMQLDPELKSHDFEQLQALVQQYSSQQHTGNPVLDVVLSTKERICAQEGISLSVVADGSLLEGMSAMDVSTLFGNALDNAIEALEQVANKEERLARIALYASDQFALIRVENYFTTDLSWRSDGELKTTKQGEGLHGYGVKSIQHIAHKYGGEVSITTQDHWFNLCVLLPRVQGKLSQVHGE</sequence>
<keyword evidence="1" id="KW-0812">Transmembrane</keyword>
<evidence type="ECO:0000313" key="3">
    <source>
        <dbReference type="EMBL" id="BDR53903.1"/>
    </source>
</evidence>
<protein>
    <submittedName>
        <fullName evidence="3">Sensor histidine kinase</fullName>
    </submittedName>
</protein>
<dbReference type="InterPro" id="IPR036890">
    <property type="entry name" value="HATPase_C_sf"/>
</dbReference>
<feature type="transmembrane region" description="Helical" evidence="1">
    <location>
        <begin position="121"/>
        <end position="138"/>
    </location>
</feature>
<keyword evidence="1" id="KW-0472">Membrane</keyword>
<dbReference type="GO" id="GO:0016301">
    <property type="term" value="F:kinase activity"/>
    <property type="evidence" value="ECO:0007669"/>
    <property type="project" value="UniProtKB-KW"/>
</dbReference>
<dbReference type="EMBL" id="AP026800">
    <property type="protein sequence ID" value="BDR53903.1"/>
    <property type="molecule type" value="Genomic_DNA"/>
</dbReference>
<accession>A0ABN6SE57</accession>
<feature type="domain" description="Sensor histidine kinase NatK-like C-terminal" evidence="2">
    <location>
        <begin position="254"/>
        <end position="360"/>
    </location>
</feature>
<proteinExistence type="predicted"/>
<name>A0ABN6SE57_9BIFI</name>
<dbReference type="Proteomes" id="UP001321748">
    <property type="component" value="Chromosome"/>
</dbReference>
<dbReference type="Pfam" id="PF14501">
    <property type="entry name" value="HATPase_c_5"/>
    <property type="match status" value="1"/>
</dbReference>
<keyword evidence="3" id="KW-0418">Kinase</keyword>
<dbReference type="SUPFAM" id="SSF55874">
    <property type="entry name" value="ATPase domain of HSP90 chaperone/DNA topoisomerase II/histidine kinase"/>
    <property type="match status" value="1"/>
</dbReference>
<dbReference type="CDD" id="cd16935">
    <property type="entry name" value="HATPase_AgrC-ComD-like"/>
    <property type="match status" value="1"/>
</dbReference>
<reference evidence="3 4" key="1">
    <citation type="journal article" date="2023" name="Microbiol. Spectr.">
        <title>Symbiosis of Carpenter Bees with Uncharacterized Lactic Acid Bacteria Showing NAD Auxotrophy.</title>
        <authorList>
            <person name="Kawasaki S."/>
            <person name="Ozawa K."/>
            <person name="Mori T."/>
            <person name="Yamamoto A."/>
            <person name="Ito M."/>
            <person name="Ohkuma M."/>
            <person name="Sakamoto M."/>
            <person name="Matsutani M."/>
        </authorList>
    </citation>
    <scope>NUCLEOTIDE SEQUENCE [LARGE SCALE GENOMIC DNA]</scope>
    <source>
        <strain evidence="3 4">KimH</strain>
    </source>
</reference>
<dbReference type="InterPro" id="IPR032834">
    <property type="entry name" value="NatK-like_C"/>
</dbReference>
<keyword evidence="1" id="KW-1133">Transmembrane helix</keyword>
<evidence type="ECO:0000259" key="2">
    <source>
        <dbReference type="Pfam" id="PF14501"/>
    </source>
</evidence>
<feature type="transmembrane region" description="Helical" evidence="1">
    <location>
        <begin position="83"/>
        <end position="101"/>
    </location>
</feature>
<evidence type="ECO:0000256" key="1">
    <source>
        <dbReference type="SAM" id="Phobius"/>
    </source>
</evidence>
<dbReference type="Gene3D" id="3.30.565.10">
    <property type="entry name" value="Histidine kinase-like ATPase, C-terminal domain"/>
    <property type="match status" value="1"/>
</dbReference>
<organism evidence="3 4">
    <name type="scientific">Bombiscardovia apis</name>
    <dbReference type="NCBI Taxonomy" id="2932182"/>
    <lineage>
        <taxon>Bacteria</taxon>
        <taxon>Bacillati</taxon>
        <taxon>Actinomycetota</taxon>
        <taxon>Actinomycetes</taxon>
        <taxon>Bifidobacteriales</taxon>
        <taxon>Bifidobacteriaceae</taxon>
        <taxon>Bombiscardovia</taxon>
    </lineage>
</organism>
<feature type="transmembrane region" description="Helical" evidence="1">
    <location>
        <begin position="51"/>
        <end position="71"/>
    </location>
</feature>